<dbReference type="KEGG" id="fcy:FRACYDRAFT_182876"/>
<evidence type="ECO:0000313" key="7">
    <source>
        <dbReference type="Proteomes" id="UP000095751"/>
    </source>
</evidence>
<reference evidence="6 7" key="1">
    <citation type="submission" date="2016-09" db="EMBL/GenBank/DDBJ databases">
        <title>Extensive genetic diversity and differential bi-allelic expression allows diatom success in the polar Southern Ocean.</title>
        <authorList>
            <consortium name="DOE Joint Genome Institute"/>
            <person name="Mock T."/>
            <person name="Otillar R.P."/>
            <person name="Strauss J."/>
            <person name="Dupont C."/>
            <person name="Frickenhaus S."/>
            <person name="Maumus F."/>
            <person name="Mcmullan M."/>
            <person name="Sanges R."/>
            <person name="Schmutz J."/>
            <person name="Toseland A."/>
            <person name="Valas R."/>
            <person name="Veluchamy A."/>
            <person name="Ward B.J."/>
            <person name="Allen A."/>
            <person name="Barry K."/>
            <person name="Falciatore A."/>
            <person name="Ferrante M."/>
            <person name="Fortunato A.E."/>
            <person name="Gloeckner G."/>
            <person name="Gruber A."/>
            <person name="Hipkin R."/>
            <person name="Janech M."/>
            <person name="Kroth P."/>
            <person name="Leese F."/>
            <person name="Lindquist E."/>
            <person name="Lyon B.R."/>
            <person name="Martin J."/>
            <person name="Mayer C."/>
            <person name="Parker M."/>
            <person name="Quesneville H."/>
            <person name="Raymond J."/>
            <person name="Uhlig C."/>
            <person name="Valentin K.U."/>
            <person name="Worden A.Z."/>
            <person name="Armbrust E.V."/>
            <person name="Bowler C."/>
            <person name="Green B."/>
            <person name="Moulton V."/>
            <person name="Van Oosterhout C."/>
            <person name="Grigoriev I."/>
        </authorList>
    </citation>
    <scope>NUCLEOTIDE SEQUENCE [LARGE SCALE GENOMIC DNA]</scope>
    <source>
        <strain evidence="6 7">CCMP1102</strain>
    </source>
</reference>
<protein>
    <submittedName>
        <fullName evidence="6">Uncharacterized protein</fullName>
    </submittedName>
</protein>
<keyword evidence="7" id="KW-1185">Reference proteome</keyword>
<sequence length="291" mass="31355">MIPVSSSSSASSLVSTRMSNGDDEGSGGMSGTSITAGILFLIFAIGATLPLVGTLDMMKTGGGGMSIADSVVTRQDAPGKLQNVEKKEFSLSRSAIQEKLNAIPVFYITTSDNNNMSTDIYLSYEDANNVAAGGSIVKGTTLDQVMYPLVLKRGRMRMAPPPSEVELAEKNLLSNNEKSYFLIPSTKAIDQYKEFNVGDLSKSDIPLFVADRLAFASPKGPQLPLFLDKSDCIASYKRLRNGKSSLPEEPTIRTSSLLETLITMEKGTRPGVNQLAFYATEQDLTKVAELR</sequence>
<feature type="compositionally biased region" description="Low complexity" evidence="4">
    <location>
        <begin position="1"/>
        <end position="19"/>
    </location>
</feature>
<dbReference type="Gene3D" id="3.40.1350.100">
    <property type="match status" value="2"/>
</dbReference>
<evidence type="ECO:0000256" key="4">
    <source>
        <dbReference type="SAM" id="MobiDB-lite"/>
    </source>
</evidence>
<proteinExistence type="predicted"/>
<dbReference type="InterPro" id="IPR007378">
    <property type="entry name" value="Tic22-like"/>
</dbReference>
<dbReference type="GO" id="GO:0015031">
    <property type="term" value="P:protein transport"/>
    <property type="evidence" value="ECO:0007669"/>
    <property type="project" value="InterPro"/>
</dbReference>
<dbReference type="InParanoid" id="A0A1E7FKF1"/>
<keyword evidence="5" id="KW-0812">Transmembrane</keyword>
<keyword evidence="3" id="KW-0934">Plastid</keyword>
<organism evidence="6 7">
    <name type="scientific">Fragilariopsis cylindrus CCMP1102</name>
    <dbReference type="NCBI Taxonomy" id="635003"/>
    <lineage>
        <taxon>Eukaryota</taxon>
        <taxon>Sar</taxon>
        <taxon>Stramenopiles</taxon>
        <taxon>Ochrophyta</taxon>
        <taxon>Bacillariophyta</taxon>
        <taxon>Bacillariophyceae</taxon>
        <taxon>Bacillariophycidae</taxon>
        <taxon>Bacillariales</taxon>
        <taxon>Bacillariaceae</taxon>
        <taxon>Fragilariopsis</taxon>
    </lineage>
</organism>
<keyword evidence="5" id="KW-1133">Transmembrane helix</keyword>
<dbReference type="Pfam" id="PF04278">
    <property type="entry name" value="Tic22"/>
    <property type="match status" value="1"/>
</dbReference>
<feature type="region of interest" description="Disordered" evidence="4">
    <location>
        <begin position="1"/>
        <end position="28"/>
    </location>
</feature>
<keyword evidence="5" id="KW-0472">Membrane</keyword>
<dbReference type="OrthoDB" id="42698at2759"/>
<dbReference type="GO" id="GO:0009507">
    <property type="term" value="C:chloroplast"/>
    <property type="evidence" value="ECO:0007669"/>
    <property type="project" value="UniProtKB-SubCell"/>
</dbReference>
<accession>A0A1E7FKF1</accession>
<gene>
    <name evidence="6" type="ORF">FRACYDRAFT_182876</name>
</gene>
<evidence type="ECO:0000256" key="1">
    <source>
        <dbReference type="ARBA" id="ARBA00004229"/>
    </source>
</evidence>
<dbReference type="EMBL" id="KV784356">
    <property type="protein sequence ID" value="OEU18648.1"/>
    <property type="molecule type" value="Genomic_DNA"/>
</dbReference>
<name>A0A1E7FKF1_9STRA</name>
<evidence type="ECO:0000313" key="6">
    <source>
        <dbReference type="EMBL" id="OEU18648.1"/>
    </source>
</evidence>
<dbReference type="AlphaFoldDB" id="A0A1E7FKF1"/>
<dbReference type="PANTHER" id="PTHR33926">
    <property type="entry name" value="PROTEIN TIC 22, CHLOROPLASTIC"/>
    <property type="match status" value="1"/>
</dbReference>
<dbReference type="PANTHER" id="PTHR33926:SF4">
    <property type="entry name" value="PROTEIN TIC 22, CHLOROPLASTIC"/>
    <property type="match status" value="1"/>
</dbReference>
<evidence type="ECO:0000256" key="2">
    <source>
        <dbReference type="ARBA" id="ARBA00022528"/>
    </source>
</evidence>
<comment type="subcellular location">
    <subcellularLocation>
        <location evidence="1">Plastid</location>
        <location evidence="1">Chloroplast</location>
    </subcellularLocation>
</comment>
<keyword evidence="2" id="KW-0150">Chloroplast</keyword>
<dbReference type="Proteomes" id="UP000095751">
    <property type="component" value="Unassembled WGS sequence"/>
</dbReference>
<evidence type="ECO:0000256" key="3">
    <source>
        <dbReference type="ARBA" id="ARBA00022640"/>
    </source>
</evidence>
<evidence type="ECO:0000256" key="5">
    <source>
        <dbReference type="SAM" id="Phobius"/>
    </source>
</evidence>
<feature type="transmembrane region" description="Helical" evidence="5">
    <location>
        <begin position="34"/>
        <end position="55"/>
    </location>
</feature>